<name>A0A8S5PPC4_9CAUD</name>
<keyword evidence="3" id="KW-0231">Viral genome packaging</keyword>
<evidence type="ECO:0000256" key="4">
    <source>
        <dbReference type="SAM" id="MobiDB-lite"/>
    </source>
</evidence>
<keyword evidence="1" id="KW-0118">Viral capsid assembly</keyword>
<dbReference type="Pfam" id="PF04233">
    <property type="entry name" value="Phage_Mu_F"/>
    <property type="match status" value="1"/>
</dbReference>
<keyword evidence="2" id="KW-1162">Viral penetration into host cytoplasm</keyword>
<reference evidence="6" key="1">
    <citation type="journal article" date="2021" name="Proc. Natl. Acad. Sci. U.S.A.">
        <title>A Catalog of Tens of Thousands of Viruses from Human Metagenomes Reveals Hidden Associations with Chronic Diseases.</title>
        <authorList>
            <person name="Tisza M.J."/>
            <person name="Buck C.B."/>
        </authorList>
    </citation>
    <scope>NUCLEOTIDE SEQUENCE</scope>
    <source>
        <strain evidence="6">Ct3lF2</strain>
    </source>
</reference>
<sequence length="982" mass="109011">MGIRWEAAKMLISGKAKPTAHNTMSLMQSAMAKPPDRNTAEWLQSYLTNPRLAPVRKIATDLSSVPGKLYRGVGDNRKEVLQHPFLEFWNHPNPLPELTASGIWRLLEIWYQLKGTAVCVIERGRNGAPTELWPVPPHWIMDIPHRGQPYYVIQNMDGKRANVSIQDVFALKDLNPIDPYGRGIGQAEAVADEVEAYEYATKFSKSLFFNNARADYFIAAQGITEEQSRRFLSKLDSRHREPWNAYRPGIIPRSDVQVFRMSDSPREMDFIASRKDLRDTVNSHWGVPPEMLGIVENSNRATAEAAKSIYAENVLTPQLLLRQDAINVQLLPQFEAGLTWEYDDIIPQDEQYQLQVANEGLSRCAIMINEWRMQMGFDPVEGGDAFVVPSGSMIVPRDELLTSFVLSGVAETSEQDADNAPQQASQVPQDLDMEAREVQTAKEVSLNGAQIASLVDIVQAVNSGELSRESAIEIITSAFPFDTAKASAILGDATRQPENPTSSASDSAALTGQKAKRIPADRARVRRAMDTARSAQERAARQTVLRALKRQHDGIVRALGAQAKSDNDGWGDLLRVDISGDMRTVVDRVEDILRQTVDWPAQDRAMQAALRPVWQSAYSAGSELAVSAYNISVQQPTLTRQVLEAGAARVKGINDTTRAALARTIADGIAAGDSRRQLIDRVKQTMPGVSAGRAGVIAANEVHTSLMSGNFDAIKGARIATKTWLTAGDDDVRDSHKRLNGVTIGIDERFANGLLYPGDPSGSPAETIGCRCDLIAGEEIQDQPVQSQAEHDILRADNDTGNYDMDGLVPAEPEKIAEIPRPTLETAGAVLSEYEPEIAGKNYETAIIVTQSGQVYRVRGHINGVNIHGLPDDALYGAYMTHNHPDSVTRYSFSAFDISEALKYRFAELRGFDSEYEYVMRVLPGTIQKEDYIVQHDFGNMYRNEAIERARNGDLDPDVDEYHYICSRMSQDYGFYYERRHK</sequence>
<keyword evidence="2" id="KW-1171">Viral genome ejection through host cell envelope</keyword>
<protein>
    <submittedName>
        <fullName evidence="6">Portal protein</fullName>
    </submittedName>
</protein>
<evidence type="ECO:0000259" key="5">
    <source>
        <dbReference type="Pfam" id="PF04233"/>
    </source>
</evidence>
<accession>A0A8S5PPC4</accession>
<organism evidence="6">
    <name type="scientific">Siphoviridae sp. ct3lF2</name>
    <dbReference type="NCBI Taxonomy" id="2825324"/>
    <lineage>
        <taxon>Viruses</taxon>
        <taxon>Duplodnaviria</taxon>
        <taxon>Heunggongvirae</taxon>
        <taxon>Uroviricota</taxon>
        <taxon>Caudoviricetes</taxon>
    </lineage>
</organism>
<keyword evidence="1" id="KW-1188">Viral release from host cell</keyword>
<feature type="domain" description="Phage head morphogenesis" evidence="5">
    <location>
        <begin position="663"/>
        <end position="775"/>
    </location>
</feature>
<evidence type="ECO:0000313" key="6">
    <source>
        <dbReference type="EMBL" id="DAE08706.1"/>
    </source>
</evidence>
<dbReference type="EMBL" id="BK015473">
    <property type="protein sequence ID" value="DAE08706.1"/>
    <property type="molecule type" value="Genomic_DNA"/>
</dbReference>
<evidence type="ECO:0000256" key="3">
    <source>
        <dbReference type="ARBA" id="ARBA00023219"/>
    </source>
</evidence>
<dbReference type="Pfam" id="PF04860">
    <property type="entry name" value="Phage_portal"/>
    <property type="match status" value="1"/>
</dbReference>
<keyword evidence="2" id="KW-1160">Virus entry into host cell</keyword>
<evidence type="ECO:0000256" key="2">
    <source>
        <dbReference type="ARBA" id="ARBA00023009"/>
    </source>
</evidence>
<feature type="compositionally biased region" description="Polar residues" evidence="4">
    <location>
        <begin position="496"/>
        <end position="510"/>
    </location>
</feature>
<feature type="region of interest" description="Disordered" evidence="4">
    <location>
        <begin position="493"/>
        <end position="518"/>
    </location>
</feature>
<dbReference type="InterPro" id="IPR006944">
    <property type="entry name" value="Phage/GTA_portal"/>
</dbReference>
<evidence type="ECO:0000256" key="1">
    <source>
        <dbReference type="ARBA" id="ARBA00022950"/>
    </source>
</evidence>
<proteinExistence type="predicted"/>
<dbReference type="InterPro" id="IPR006528">
    <property type="entry name" value="Phage_head_morphogenesis_dom"/>
</dbReference>